<sequence length="81" mass="9122">MSFGPFKDELGSITDEVKQQYDVSPEAKLSRLKYASLAATKVIERDLSSFPEEQKQKALERYRLISLIAKEIKGGLGCLRT</sequence>
<reference evidence="1 2" key="1">
    <citation type="submission" date="2023-11" db="EMBL/GenBank/DDBJ databases">
        <title>Plant-associative lifestyle of Vibrio porteresiae and its evolutionary dynamics.</title>
        <authorList>
            <person name="Rameshkumar N."/>
            <person name="Kirti K."/>
        </authorList>
    </citation>
    <scope>NUCLEOTIDE SEQUENCE [LARGE SCALE GENOMIC DNA]</scope>
    <source>
        <strain evidence="1 2">MSSRF7</strain>
    </source>
</reference>
<evidence type="ECO:0000313" key="1">
    <source>
        <dbReference type="EMBL" id="MDW6092512.1"/>
    </source>
</evidence>
<protein>
    <submittedName>
        <fullName evidence="1">Uncharacterized protein</fullName>
    </submittedName>
</protein>
<keyword evidence="2" id="KW-1185">Reference proteome</keyword>
<name>A0ABU4ISX3_9VIBR</name>
<dbReference type="EMBL" id="JAWRCP010000001">
    <property type="protein sequence ID" value="MDW6092512.1"/>
    <property type="molecule type" value="Genomic_DNA"/>
</dbReference>
<dbReference type="Proteomes" id="UP001279860">
    <property type="component" value="Unassembled WGS sequence"/>
</dbReference>
<gene>
    <name evidence="1" type="ORF">SBX64_08140</name>
</gene>
<evidence type="ECO:0000313" key="2">
    <source>
        <dbReference type="Proteomes" id="UP001279860"/>
    </source>
</evidence>
<proteinExistence type="predicted"/>
<comment type="caution">
    <text evidence="1">The sequence shown here is derived from an EMBL/GenBank/DDBJ whole genome shotgun (WGS) entry which is preliminary data.</text>
</comment>
<dbReference type="RefSeq" id="WP_318584727.1">
    <property type="nucleotide sequence ID" value="NZ_JAWRCP010000001.1"/>
</dbReference>
<accession>A0ABU4ISX3</accession>
<organism evidence="1 2">
    <name type="scientific">Vibrio rhizosphaerae</name>
    <dbReference type="NCBI Taxonomy" id="398736"/>
    <lineage>
        <taxon>Bacteria</taxon>
        <taxon>Pseudomonadati</taxon>
        <taxon>Pseudomonadota</taxon>
        <taxon>Gammaproteobacteria</taxon>
        <taxon>Vibrionales</taxon>
        <taxon>Vibrionaceae</taxon>
        <taxon>Vibrio</taxon>
    </lineage>
</organism>